<keyword evidence="1" id="KW-0472">Membrane</keyword>
<reference evidence="2 3" key="1">
    <citation type="submission" date="2019-08" db="EMBL/GenBank/DDBJ databases">
        <title>Deep-cultivation of Planctomycetes and their phenomic and genomic characterization uncovers novel biology.</title>
        <authorList>
            <person name="Wiegand S."/>
            <person name="Jogler M."/>
            <person name="Boedeker C."/>
            <person name="Pinto D."/>
            <person name="Vollmers J."/>
            <person name="Rivas-Marin E."/>
            <person name="Kohn T."/>
            <person name="Peeters S.H."/>
            <person name="Heuer A."/>
            <person name="Rast P."/>
            <person name="Oberbeckmann S."/>
            <person name="Bunk B."/>
            <person name="Jeske O."/>
            <person name="Meyerdierks A."/>
            <person name="Storesund J.E."/>
            <person name="Kallscheuer N."/>
            <person name="Luecker S."/>
            <person name="Lage O.M."/>
            <person name="Pohl T."/>
            <person name="Merkel B.J."/>
            <person name="Hornburger P."/>
            <person name="Mueller R.-W."/>
            <person name="Bruemmer F."/>
            <person name="Labrenz M."/>
            <person name="Spormann A.M."/>
            <person name="Op den Camp H."/>
            <person name="Overmann J."/>
            <person name="Amann R."/>
            <person name="Jetten M.S.M."/>
            <person name="Mascher T."/>
            <person name="Medema M.H."/>
            <person name="Devos D.P."/>
            <person name="Kaster A.-K."/>
            <person name="Ovreas L."/>
            <person name="Rohde M."/>
            <person name="Galperin M.Y."/>
            <person name="Jogler C."/>
        </authorList>
    </citation>
    <scope>NUCLEOTIDE SEQUENCE [LARGE SCALE GENOMIC DNA]</scope>
    <source>
        <strain evidence="2 3">FC18</strain>
    </source>
</reference>
<dbReference type="OrthoDB" id="9801753at2"/>
<dbReference type="InterPro" id="IPR002696">
    <property type="entry name" value="Membr_insert_effic_factor_YidD"/>
</dbReference>
<proteinExistence type="inferred from homology"/>
<dbReference type="STRING" id="980251.GCA_001642875_02901"/>
<name>A0A5B9P613_9BACT</name>
<evidence type="ECO:0000256" key="1">
    <source>
        <dbReference type="HAMAP-Rule" id="MF_00386"/>
    </source>
</evidence>
<organism evidence="2 3">
    <name type="scientific">Mariniblastus fucicola</name>
    <dbReference type="NCBI Taxonomy" id="980251"/>
    <lineage>
        <taxon>Bacteria</taxon>
        <taxon>Pseudomonadati</taxon>
        <taxon>Planctomycetota</taxon>
        <taxon>Planctomycetia</taxon>
        <taxon>Pirellulales</taxon>
        <taxon>Pirellulaceae</taxon>
        <taxon>Mariniblastus</taxon>
    </lineage>
</organism>
<dbReference type="AlphaFoldDB" id="A0A5B9P613"/>
<dbReference type="NCBIfam" id="TIGR00278">
    <property type="entry name" value="membrane protein insertion efficiency factor YidD"/>
    <property type="match status" value="1"/>
</dbReference>
<dbReference type="Proteomes" id="UP000322214">
    <property type="component" value="Chromosome"/>
</dbReference>
<dbReference type="PANTHER" id="PTHR33383:SF1">
    <property type="entry name" value="MEMBRANE PROTEIN INSERTION EFFICIENCY FACTOR-RELATED"/>
    <property type="match status" value="1"/>
</dbReference>
<dbReference type="KEGG" id="mff:MFFC18_08000"/>
<dbReference type="HAMAP" id="MF_00386">
    <property type="entry name" value="UPF0161_YidD"/>
    <property type="match status" value="1"/>
</dbReference>
<evidence type="ECO:0000313" key="3">
    <source>
        <dbReference type="Proteomes" id="UP000322214"/>
    </source>
</evidence>
<dbReference type="EMBL" id="CP042912">
    <property type="protein sequence ID" value="QEG20949.1"/>
    <property type="molecule type" value="Genomic_DNA"/>
</dbReference>
<comment type="similarity">
    <text evidence="1">Belongs to the UPF0161 family.</text>
</comment>
<protein>
    <recommendedName>
        <fullName evidence="1">Putative membrane protein insertion efficiency factor</fullName>
    </recommendedName>
</protein>
<keyword evidence="1" id="KW-1003">Cell membrane</keyword>
<dbReference type="Pfam" id="PF01809">
    <property type="entry name" value="YidD"/>
    <property type="match status" value="1"/>
</dbReference>
<dbReference type="GO" id="GO:0005886">
    <property type="term" value="C:plasma membrane"/>
    <property type="evidence" value="ECO:0007669"/>
    <property type="project" value="UniProtKB-SubCell"/>
</dbReference>
<dbReference type="SMART" id="SM01234">
    <property type="entry name" value="Haemolytic"/>
    <property type="match status" value="1"/>
</dbReference>
<keyword evidence="3" id="KW-1185">Reference proteome</keyword>
<gene>
    <name evidence="2" type="primary">yidD</name>
    <name evidence="2" type="ORF">MFFC18_08000</name>
</gene>
<comment type="subcellular location">
    <subcellularLocation>
        <location evidence="1">Cell membrane</location>
        <topology evidence="1">Peripheral membrane protein</topology>
        <orientation evidence="1">Cytoplasmic side</orientation>
    </subcellularLocation>
</comment>
<sequence length="77" mass="8836">MILNWIWRWPRLCLIGLVRSYQIAISPLLPGVCRFQPTCSAYAIEAFKKYGAIKGGWKTAWRIVRCQPFCKGGHDPP</sequence>
<evidence type="ECO:0000313" key="2">
    <source>
        <dbReference type="EMBL" id="QEG20949.1"/>
    </source>
</evidence>
<dbReference type="RefSeq" id="WP_075085124.1">
    <property type="nucleotide sequence ID" value="NZ_CP042912.1"/>
</dbReference>
<dbReference type="PANTHER" id="PTHR33383">
    <property type="entry name" value="MEMBRANE PROTEIN INSERTION EFFICIENCY FACTOR-RELATED"/>
    <property type="match status" value="1"/>
</dbReference>
<comment type="function">
    <text evidence="1">Could be involved in insertion of integral membrane proteins into the membrane.</text>
</comment>
<accession>A0A5B9P613</accession>